<evidence type="ECO:0000313" key="2">
    <source>
        <dbReference type="Proteomes" id="UP000009286"/>
    </source>
</evidence>
<dbReference type="InterPro" id="IPR038396">
    <property type="entry name" value="SpoIIAA-like_sf"/>
</dbReference>
<dbReference type="InterPro" id="IPR021866">
    <property type="entry name" value="SpoIIAA-like"/>
</dbReference>
<keyword evidence="2" id="KW-1185">Reference proteome</keyword>
<dbReference type="STRING" id="856793.MICA_114"/>
<dbReference type="EMBL" id="CP002382">
    <property type="protein sequence ID" value="AEP08461.1"/>
    <property type="molecule type" value="Genomic_DNA"/>
</dbReference>
<dbReference type="Gene3D" id="3.40.50.10600">
    <property type="entry name" value="SpoIIaa-like domains"/>
    <property type="match status" value="1"/>
</dbReference>
<dbReference type="SUPFAM" id="SSF52091">
    <property type="entry name" value="SpoIIaa-like"/>
    <property type="match status" value="1"/>
</dbReference>
<dbReference type="RefSeq" id="WP_014101684.1">
    <property type="nucleotide sequence ID" value="NC_016026.1"/>
</dbReference>
<accession>G2KMS4</accession>
<name>G2KMS4_MICAA</name>
<dbReference type="AlphaFoldDB" id="G2KMS4"/>
<dbReference type="Proteomes" id="UP000009286">
    <property type="component" value="Chromosome"/>
</dbReference>
<sequence>MTNTITIMPETNATTLFVHLHDTISVDDYIQFFDTPVRAIQQKNGWYNLLVYYDRDFKGWSEQAAALSFKCITDIGSTARRLAYVSPPDQRILLMKMMRPIIKAETRYFNLEDLDDAIAWMQAYRPETR</sequence>
<evidence type="ECO:0000313" key="1">
    <source>
        <dbReference type="EMBL" id="AEP08461.1"/>
    </source>
</evidence>
<proteinExistence type="predicted"/>
<dbReference type="OrthoDB" id="5457369at2"/>
<evidence type="ECO:0008006" key="3">
    <source>
        <dbReference type="Google" id="ProtNLM"/>
    </source>
</evidence>
<gene>
    <name evidence="1" type="ordered locus">MICA_114</name>
</gene>
<protein>
    <recommendedName>
        <fullName evidence="3">STAS/SEC14 domain-containing protein</fullName>
    </recommendedName>
</protein>
<reference evidence="1 2" key="1">
    <citation type="journal article" date="2011" name="BMC Genomics">
        <title>Genomic insights into an obligate epibiotic bacterial predator: Micavibrio aeruginosavorus ARL-13.</title>
        <authorList>
            <person name="Wang Z."/>
            <person name="Kadouri D."/>
            <person name="Wu M."/>
        </authorList>
    </citation>
    <scope>NUCLEOTIDE SEQUENCE [LARGE SCALE GENOMIC DNA]</scope>
    <source>
        <strain evidence="1 2">ARL-13</strain>
    </source>
</reference>
<dbReference type="InterPro" id="IPR036513">
    <property type="entry name" value="STAS_dom_sf"/>
</dbReference>
<dbReference type="HOGENOM" id="CLU_1946335_0_0_5"/>
<dbReference type="KEGG" id="mai:MICA_114"/>
<dbReference type="Pfam" id="PF11964">
    <property type="entry name" value="SpoIIAA-like"/>
    <property type="match status" value="1"/>
</dbReference>
<organism evidence="1 2">
    <name type="scientific">Micavibrio aeruginosavorus (strain ARL-13)</name>
    <dbReference type="NCBI Taxonomy" id="856793"/>
    <lineage>
        <taxon>Bacteria</taxon>
        <taxon>Pseudomonadati</taxon>
        <taxon>Bdellovibrionota</taxon>
        <taxon>Bdellovibrionia</taxon>
        <taxon>Bdellovibrionales</taxon>
        <taxon>Pseudobdellovibrionaceae</taxon>
        <taxon>Micavibrio</taxon>
    </lineage>
</organism>